<dbReference type="EC" id="2.3.1.286" evidence="1"/>
<dbReference type="Gene3D" id="3.40.50.1220">
    <property type="entry name" value="TPP-binding domain"/>
    <property type="match status" value="1"/>
</dbReference>
<name>A0A7U4DQR5_DESPD</name>
<accession>A0A7U4DQR5</accession>
<dbReference type="PANTHER" id="PTHR11085:SF10">
    <property type="entry name" value="NAD-DEPENDENT PROTEIN DEACYLASE SIRTUIN-5, MITOCHONDRIAL-RELATED"/>
    <property type="match status" value="1"/>
</dbReference>
<dbReference type="Gene3D" id="3.30.1600.10">
    <property type="entry name" value="SIR2/SIRT2 'Small Domain"/>
    <property type="match status" value="1"/>
</dbReference>
<keyword evidence="4" id="KW-0862">Zinc</keyword>
<dbReference type="InterPro" id="IPR003000">
    <property type="entry name" value="Sirtuin"/>
</dbReference>
<feature type="binding site" evidence="4">
    <location>
        <position position="138"/>
    </location>
    <ligand>
        <name>Zn(2+)</name>
        <dbReference type="ChEBI" id="CHEBI:29105"/>
    </ligand>
</feature>
<dbReference type="SUPFAM" id="SSF52467">
    <property type="entry name" value="DHS-like NAD/FAD-binding domain"/>
    <property type="match status" value="1"/>
</dbReference>
<dbReference type="KEGG" id="dpr:Despr_3199"/>
<organism evidence="6 7">
    <name type="scientific">Desulfobulbus propionicus (strain ATCC 33891 / DSM 2032 / VKM B-1956 / 1pr3)</name>
    <dbReference type="NCBI Taxonomy" id="577650"/>
    <lineage>
        <taxon>Bacteria</taxon>
        <taxon>Pseudomonadati</taxon>
        <taxon>Thermodesulfobacteriota</taxon>
        <taxon>Desulfobulbia</taxon>
        <taxon>Desulfobulbales</taxon>
        <taxon>Desulfobulbaceae</taxon>
        <taxon>Desulfobulbus</taxon>
    </lineage>
</organism>
<proteinExistence type="predicted"/>
<dbReference type="AlphaFoldDB" id="A0A7U4DQR5"/>
<keyword evidence="2" id="KW-0808">Transferase</keyword>
<dbReference type="Pfam" id="PF02146">
    <property type="entry name" value="SIR2"/>
    <property type="match status" value="1"/>
</dbReference>
<dbReference type="RefSeq" id="WP_015725851.1">
    <property type="nucleotide sequence ID" value="NC_014972.1"/>
</dbReference>
<feature type="binding site" evidence="4">
    <location>
        <position position="157"/>
    </location>
    <ligand>
        <name>Zn(2+)</name>
        <dbReference type="ChEBI" id="CHEBI:29105"/>
    </ligand>
</feature>
<gene>
    <name evidence="6" type="ordered locus">Despr_3199</name>
</gene>
<feature type="binding site" evidence="4">
    <location>
        <position position="160"/>
    </location>
    <ligand>
        <name>Zn(2+)</name>
        <dbReference type="ChEBI" id="CHEBI:29105"/>
    </ligand>
</feature>
<evidence type="ECO:0000256" key="4">
    <source>
        <dbReference type="PROSITE-ProRule" id="PRU00236"/>
    </source>
</evidence>
<evidence type="ECO:0000256" key="3">
    <source>
        <dbReference type="ARBA" id="ARBA00023027"/>
    </source>
</evidence>
<feature type="binding site" evidence="4">
    <location>
        <position position="135"/>
    </location>
    <ligand>
        <name>Zn(2+)</name>
        <dbReference type="ChEBI" id="CHEBI:29105"/>
    </ligand>
</feature>
<dbReference type="Proteomes" id="UP000006365">
    <property type="component" value="Chromosome"/>
</dbReference>
<protein>
    <recommendedName>
        <fullName evidence="1">protein acetyllysine N-acetyltransferase</fullName>
        <ecNumber evidence="1">2.3.1.286</ecNumber>
    </recommendedName>
</protein>
<dbReference type="InterPro" id="IPR029035">
    <property type="entry name" value="DHS-like_NAD/FAD-binding_dom"/>
</dbReference>
<dbReference type="NCBIfam" id="NF001753">
    <property type="entry name" value="PRK00481.1-3"/>
    <property type="match status" value="1"/>
</dbReference>
<dbReference type="EMBL" id="CP002364">
    <property type="protein sequence ID" value="ADW19327.1"/>
    <property type="molecule type" value="Genomic_DNA"/>
</dbReference>
<evidence type="ECO:0000313" key="7">
    <source>
        <dbReference type="Proteomes" id="UP000006365"/>
    </source>
</evidence>
<feature type="active site" description="Proton acceptor" evidence="4">
    <location>
        <position position="127"/>
    </location>
</feature>
<evidence type="ECO:0000256" key="2">
    <source>
        <dbReference type="ARBA" id="ARBA00022679"/>
    </source>
</evidence>
<dbReference type="PANTHER" id="PTHR11085">
    <property type="entry name" value="NAD-DEPENDENT PROTEIN DEACYLASE SIRTUIN-5, MITOCHONDRIAL-RELATED"/>
    <property type="match status" value="1"/>
</dbReference>
<dbReference type="InterPro" id="IPR026590">
    <property type="entry name" value="Ssirtuin_cat_dom"/>
</dbReference>
<dbReference type="GO" id="GO:0017136">
    <property type="term" value="F:histone deacetylase activity, NAD-dependent"/>
    <property type="evidence" value="ECO:0007669"/>
    <property type="project" value="TreeGrafter"/>
</dbReference>
<dbReference type="InterPro" id="IPR026591">
    <property type="entry name" value="Sirtuin_cat_small_dom_sf"/>
</dbReference>
<evidence type="ECO:0000256" key="1">
    <source>
        <dbReference type="ARBA" id="ARBA00012928"/>
    </source>
</evidence>
<evidence type="ECO:0000259" key="5">
    <source>
        <dbReference type="PROSITE" id="PS50305"/>
    </source>
</evidence>
<keyword evidence="7" id="KW-1185">Reference proteome</keyword>
<dbReference type="GO" id="GO:0046872">
    <property type="term" value="F:metal ion binding"/>
    <property type="evidence" value="ECO:0007669"/>
    <property type="project" value="UniProtKB-KW"/>
</dbReference>
<dbReference type="CDD" id="cd01407">
    <property type="entry name" value="SIR2-fam"/>
    <property type="match status" value="1"/>
</dbReference>
<keyword evidence="4" id="KW-0479">Metal-binding</keyword>
<keyword evidence="3" id="KW-0520">NAD</keyword>
<reference evidence="6 7" key="1">
    <citation type="journal article" date="2011" name="Stand. Genomic Sci.">
        <title>Complete genome sequence of Desulfobulbus propionicus type strain (1pr3).</title>
        <authorList>
            <person name="Pagani I."/>
            <person name="Lapidus A."/>
            <person name="Nolan M."/>
            <person name="Lucas S."/>
            <person name="Hammon N."/>
            <person name="Deshpande S."/>
            <person name="Cheng J.F."/>
            <person name="Chertkov O."/>
            <person name="Davenport K."/>
            <person name="Tapia R."/>
            <person name="Han C."/>
            <person name="Goodwin L."/>
            <person name="Pitluck S."/>
            <person name="Liolios K."/>
            <person name="Mavromatis K."/>
            <person name="Ivanova N."/>
            <person name="Mikhailova N."/>
            <person name="Pati A."/>
            <person name="Chen A."/>
            <person name="Palaniappan K."/>
            <person name="Land M."/>
            <person name="Hauser L."/>
            <person name="Chang Y.J."/>
            <person name="Jeffries C.D."/>
            <person name="Detter J.C."/>
            <person name="Brambilla E."/>
            <person name="Kannan K.P."/>
            <person name="Djao O.D."/>
            <person name="Rohde M."/>
            <person name="Pukall R."/>
            <person name="Spring S."/>
            <person name="Goker M."/>
            <person name="Sikorski J."/>
            <person name="Woyke T."/>
            <person name="Bristow J."/>
            <person name="Eisen J.A."/>
            <person name="Markowitz V."/>
            <person name="Hugenholtz P."/>
            <person name="Kyrpides N.C."/>
            <person name="Klenk H.P."/>
        </authorList>
    </citation>
    <scope>NUCLEOTIDE SEQUENCE [LARGE SCALE GENOMIC DNA]</scope>
    <source>
        <strain evidence="7">ATCC 33891 / DSM 2032 / 1pr3</strain>
    </source>
</reference>
<dbReference type="GO" id="GO:0070403">
    <property type="term" value="F:NAD+ binding"/>
    <property type="evidence" value="ECO:0007669"/>
    <property type="project" value="InterPro"/>
</dbReference>
<evidence type="ECO:0000313" key="6">
    <source>
        <dbReference type="EMBL" id="ADW19327.1"/>
    </source>
</evidence>
<feature type="domain" description="Deacetylase sirtuin-type" evidence="5">
    <location>
        <begin position="4"/>
        <end position="257"/>
    </location>
</feature>
<sequence>MKSLAPKQLADRFAAAAVAVRTARHAVALTGAGISVGSGIPDFRSPGGLWTVFSPEEYATLDVFYRNPAKAWELFRALGKVLIGKKPNAAHLALAELEQHGWLQGVITQNIDNLHQQAGSRRVFEIHGEHQHLQCLHCGDLRPIEPELYQCPDVPLCPHCSFPLKPNVVLFGESVRELEAIHEFVADCDLLLVIGTSTQVYPAAALPAMVQQNGGRIIECNREPALSSTSSGRFTDLFLQGDVLHTLPVLVDACRHPCVPPGPDRLAE</sequence>
<dbReference type="InterPro" id="IPR050134">
    <property type="entry name" value="NAD-dep_sirtuin_deacylases"/>
</dbReference>
<dbReference type="PROSITE" id="PS50305">
    <property type="entry name" value="SIRTUIN"/>
    <property type="match status" value="1"/>
</dbReference>